<proteinExistence type="predicted"/>
<accession>D8LIY7</accession>
<name>D8LIY7_ECTSI</name>
<protein>
    <submittedName>
        <fullName evidence="2">Uncharacterized protein</fullName>
    </submittedName>
</protein>
<dbReference type="EMBL" id="FN648409">
    <property type="protein sequence ID" value="CBN76871.1"/>
    <property type="molecule type" value="Genomic_DNA"/>
</dbReference>
<reference evidence="2 3" key="1">
    <citation type="journal article" date="2010" name="Nature">
        <title>The Ectocarpus genome and the independent evolution of multicellularity in brown algae.</title>
        <authorList>
            <person name="Cock J.M."/>
            <person name="Sterck L."/>
            <person name="Rouze P."/>
            <person name="Scornet D."/>
            <person name="Allen A.E."/>
            <person name="Amoutzias G."/>
            <person name="Anthouard V."/>
            <person name="Artiguenave F."/>
            <person name="Aury J.M."/>
            <person name="Badger J.H."/>
            <person name="Beszteri B."/>
            <person name="Billiau K."/>
            <person name="Bonnet E."/>
            <person name="Bothwell J.H."/>
            <person name="Bowler C."/>
            <person name="Boyen C."/>
            <person name="Brownlee C."/>
            <person name="Carrano C.J."/>
            <person name="Charrier B."/>
            <person name="Cho G.Y."/>
            <person name="Coelho S.M."/>
            <person name="Collen J."/>
            <person name="Corre E."/>
            <person name="Da Silva C."/>
            <person name="Delage L."/>
            <person name="Delaroque N."/>
            <person name="Dittami S.M."/>
            <person name="Doulbeau S."/>
            <person name="Elias M."/>
            <person name="Farnham G."/>
            <person name="Gachon C.M."/>
            <person name="Gschloessl B."/>
            <person name="Heesch S."/>
            <person name="Jabbari K."/>
            <person name="Jubin C."/>
            <person name="Kawai H."/>
            <person name="Kimura K."/>
            <person name="Kloareg B."/>
            <person name="Kupper F.C."/>
            <person name="Lang D."/>
            <person name="Le Bail A."/>
            <person name="Leblanc C."/>
            <person name="Lerouge P."/>
            <person name="Lohr M."/>
            <person name="Lopez P.J."/>
            <person name="Martens C."/>
            <person name="Maumus F."/>
            <person name="Michel G."/>
            <person name="Miranda-Saavedra D."/>
            <person name="Morales J."/>
            <person name="Moreau H."/>
            <person name="Motomura T."/>
            <person name="Nagasato C."/>
            <person name="Napoli C.A."/>
            <person name="Nelson D.R."/>
            <person name="Nyvall-Collen P."/>
            <person name="Peters A.F."/>
            <person name="Pommier C."/>
            <person name="Potin P."/>
            <person name="Poulain J."/>
            <person name="Quesneville H."/>
            <person name="Read B."/>
            <person name="Rensing S.A."/>
            <person name="Ritter A."/>
            <person name="Rousvoal S."/>
            <person name="Samanta M."/>
            <person name="Samson G."/>
            <person name="Schroeder D.C."/>
            <person name="Segurens B."/>
            <person name="Strittmatter M."/>
            <person name="Tonon T."/>
            <person name="Tregear J.W."/>
            <person name="Valentin K."/>
            <person name="von Dassow P."/>
            <person name="Yamagishi T."/>
            <person name="Van de Peer Y."/>
            <person name="Wincker P."/>
        </authorList>
    </citation>
    <scope>NUCLEOTIDE SEQUENCE [LARGE SCALE GENOMIC DNA]</scope>
    <source>
        <strain evidence="3">Ec32 / CCAP1310/4</strain>
    </source>
</reference>
<evidence type="ECO:0000313" key="2">
    <source>
        <dbReference type="EMBL" id="CBN76871.1"/>
    </source>
</evidence>
<keyword evidence="3" id="KW-1185">Reference proteome</keyword>
<evidence type="ECO:0000256" key="1">
    <source>
        <dbReference type="SAM" id="MobiDB-lite"/>
    </source>
</evidence>
<evidence type="ECO:0000313" key="3">
    <source>
        <dbReference type="Proteomes" id="UP000002630"/>
    </source>
</evidence>
<gene>
    <name evidence="2" type="ORF">Esi_0023_0125</name>
</gene>
<sequence length="113" mass="12639">MYLFQSIETLCKQQLARGGVFGRDSRPLRPALQRTRTPRRGSTSGSTGYKGRYDPLSRSRTASFLQRQGCTVDVSMAAGDARLVGRGSGARLLVQPHRRWWRRAEESSGKGRL</sequence>
<feature type="region of interest" description="Disordered" evidence="1">
    <location>
        <begin position="21"/>
        <end position="55"/>
    </location>
</feature>
<dbReference type="InParanoid" id="D8LIY7"/>
<organism evidence="2 3">
    <name type="scientific">Ectocarpus siliculosus</name>
    <name type="common">Brown alga</name>
    <name type="synonym">Conferva siliculosa</name>
    <dbReference type="NCBI Taxonomy" id="2880"/>
    <lineage>
        <taxon>Eukaryota</taxon>
        <taxon>Sar</taxon>
        <taxon>Stramenopiles</taxon>
        <taxon>Ochrophyta</taxon>
        <taxon>PX clade</taxon>
        <taxon>Phaeophyceae</taxon>
        <taxon>Ectocarpales</taxon>
        <taxon>Ectocarpaceae</taxon>
        <taxon>Ectocarpus</taxon>
    </lineage>
</organism>
<dbReference type="EMBL" id="FN649733">
    <property type="protein sequence ID" value="CBN76871.1"/>
    <property type="molecule type" value="Genomic_DNA"/>
</dbReference>
<dbReference type="Proteomes" id="UP000002630">
    <property type="component" value="Linkage Group LG08"/>
</dbReference>
<dbReference type="AlphaFoldDB" id="D8LIY7"/>